<keyword evidence="1" id="KW-0175">Coiled coil</keyword>
<evidence type="ECO:0000313" key="2">
    <source>
        <dbReference type="EMBL" id="KAI6646750.1"/>
    </source>
</evidence>
<proteinExistence type="predicted"/>
<accession>A0AAV7JDG7</accession>
<evidence type="ECO:0000256" key="1">
    <source>
        <dbReference type="SAM" id="Coils"/>
    </source>
</evidence>
<feature type="coiled-coil region" evidence="1">
    <location>
        <begin position="23"/>
        <end position="68"/>
    </location>
</feature>
<reference evidence="2 3" key="1">
    <citation type="journal article" date="2023" name="BMC Biol.">
        <title>The compact genome of the sponge Oopsacas minuta (Hexactinellida) is lacking key metazoan core genes.</title>
        <authorList>
            <person name="Santini S."/>
            <person name="Schenkelaars Q."/>
            <person name="Jourda C."/>
            <person name="Duchesne M."/>
            <person name="Belahbib H."/>
            <person name="Rocher C."/>
            <person name="Selva M."/>
            <person name="Riesgo A."/>
            <person name="Vervoort M."/>
            <person name="Leys S.P."/>
            <person name="Kodjabachian L."/>
            <person name="Le Bivic A."/>
            <person name="Borchiellini C."/>
            <person name="Claverie J.M."/>
            <person name="Renard E."/>
        </authorList>
    </citation>
    <scope>NUCLEOTIDE SEQUENCE [LARGE SCALE GENOMIC DNA]</scope>
    <source>
        <strain evidence="2">SPO-2</strain>
    </source>
</reference>
<dbReference type="SUPFAM" id="SSF63829">
    <property type="entry name" value="Calcium-dependent phosphotriesterase"/>
    <property type="match status" value="1"/>
</dbReference>
<dbReference type="EMBL" id="JAKMXF010000354">
    <property type="protein sequence ID" value="KAI6646750.1"/>
    <property type="molecule type" value="Genomic_DNA"/>
</dbReference>
<dbReference type="Gene3D" id="2.120.10.30">
    <property type="entry name" value="TolB, C-terminal domain"/>
    <property type="match status" value="1"/>
</dbReference>
<sequence length="427" mass="48597">MATAYTEPATKGSILDDITAEIIQVFERILSEVKSRRDELLAEVSKIRTELEAKNSSMNENLKELEEMRVYVEKLSVKQNLAMKKQEGSLADIDTEVGKLKNSLNENSNFEFHCNINQLITQVKQFGKIMNESHLSSIYSKKLRAIKVIEGCKGRQFGSSAKLSIDSDKELLYVFVDAVITKKGRFPVAIFNTKDFSFINEFGDSNYNHNCIATSTEFIYFGSYSSSYNRGISYNTLLQYRQTDYSLAKEIRINKEYSNIAVTSENEVIVLCHSKCDFFFNVYDRALNFKEEIKLNFQSKIGISRKVLPMQQRGDEFYILLNNQLLVYNRGGTHAGHLYDKEGESRILANTQSFYLDESGNIIVTNSRTNSIKFFSPAGILFHTIGEDEVGSDEVEGVNDIIVYKGKVIVSCNGVTPWQRPSCIRIY</sequence>
<dbReference type="InterPro" id="IPR011042">
    <property type="entry name" value="6-blade_b-propeller_TolB-like"/>
</dbReference>
<protein>
    <submittedName>
        <fullName evidence="2">Uncharacterized protein</fullName>
    </submittedName>
</protein>
<dbReference type="Proteomes" id="UP001165289">
    <property type="component" value="Unassembled WGS sequence"/>
</dbReference>
<gene>
    <name evidence="2" type="ORF">LOD99_12870</name>
</gene>
<organism evidence="2 3">
    <name type="scientific">Oopsacas minuta</name>
    <dbReference type="NCBI Taxonomy" id="111878"/>
    <lineage>
        <taxon>Eukaryota</taxon>
        <taxon>Metazoa</taxon>
        <taxon>Porifera</taxon>
        <taxon>Hexactinellida</taxon>
        <taxon>Hexasterophora</taxon>
        <taxon>Lyssacinosida</taxon>
        <taxon>Leucopsacidae</taxon>
        <taxon>Oopsacas</taxon>
    </lineage>
</organism>
<keyword evidence="3" id="KW-1185">Reference proteome</keyword>
<dbReference type="AlphaFoldDB" id="A0AAV7JDG7"/>
<name>A0AAV7JDG7_9METZ</name>
<evidence type="ECO:0000313" key="3">
    <source>
        <dbReference type="Proteomes" id="UP001165289"/>
    </source>
</evidence>
<comment type="caution">
    <text evidence="2">The sequence shown here is derived from an EMBL/GenBank/DDBJ whole genome shotgun (WGS) entry which is preliminary data.</text>
</comment>